<gene>
    <name evidence="4" type="ORF">M8A51_08775</name>
</gene>
<proteinExistence type="inferred from homology"/>
<comment type="caution">
    <text evidence="4">The sequence shown here is derived from an EMBL/GenBank/DDBJ whole genome shotgun (WGS) entry which is preliminary data.</text>
</comment>
<dbReference type="Pfam" id="PF13561">
    <property type="entry name" value="adh_short_C2"/>
    <property type="match status" value="1"/>
</dbReference>
<dbReference type="CDD" id="cd05233">
    <property type="entry name" value="SDR_c"/>
    <property type="match status" value="1"/>
</dbReference>
<dbReference type="Proteomes" id="UP001165541">
    <property type="component" value="Unassembled WGS sequence"/>
</dbReference>
<evidence type="ECO:0000313" key="4">
    <source>
        <dbReference type="EMBL" id="MCM5679625.1"/>
    </source>
</evidence>
<evidence type="ECO:0000259" key="3">
    <source>
        <dbReference type="SMART" id="SM00822"/>
    </source>
</evidence>
<dbReference type="SMART" id="SM00822">
    <property type="entry name" value="PKS_KR"/>
    <property type="match status" value="1"/>
</dbReference>
<comment type="similarity">
    <text evidence="1">Belongs to the short-chain dehydrogenases/reductases (SDR) family.</text>
</comment>
<evidence type="ECO:0000256" key="1">
    <source>
        <dbReference type="ARBA" id="ARBA00006484"/>
    </source>
</evidence>
<dbReference type="PRINTS" id="PR00080">
    <property type="entry name" value="SDRFAMILY"/>
</dbReference>
<dbReference type="InterPro" id="IPR036291">
    <property type="entry name" value="NAD(P)-bd_dom_sf"/>
</dbReference>
<organism evidence="4 5">
    <name type="scientific">Caldimonas mangrovi</name>
    <dbReference type="NCBI Taxonomy" id="2944811"/>
    <lineage>
        <taxon>Bacteria</taxon>
        <taxon>Pseudomonadati</taxon>
        <taxon>Pseudomonadota</taxon>
        <taxon>Betaproteobacteria</taxon>
        <taxon>Burkholderiales</taxon>
        <taxon>Sphaerotilaceae</taxon>
        <taxon>Caldimonas</taxon>
    </lineage>
</organism>
<sequence length="249" mass="26108">MGRLNHKTALITGGTTGIGLATARLFQQEGARVAITGQDEGRVAQAAALLGPTALALRADVASRTEMEAVARRLQDEFGGLDVLFANAGIAQPRPIAEVDADHLDRLIDVNFKGVVHSVQTMLPLLRNPASVVLNATTMIERGIAGMSIYSATKAAVRSLARSLSAELVHRGVRVNAVSPGLVETPIYGKLGLPPEAVKAWAEQLLAGVPAQRFGRDDEIAKAVLFLASDDSSYVLGENLLVDGGVATV</sequence>
<keyword evidence="2" id="KW-0560">Oxidoreductase</keyword>
<evidence type="ECO:0000313" key="5">
    <source>
        <dbReference type="Proteomes" id="UP001165541"/>
    </source>
</evidence>
<dbReference type="RefSeq" id="WP_251777825.1">
    <property type="nucleotide sequence ID" value="NZ_JAMKFE010000004.1"/>
</dbReference>
<protein>
    <submittedName>
        <fullName evidence="4">SDR family oxidoreductase</fullName>
    </submittedName>
</protein>
<feature type="domain" description="Ketoreductase" evidence="3">
    <location>
        <begin position="7"/>
        <end position="181"/>
    </location>
</feature>
<dbReference type="SUPFAM" id="SSF51735">
    <property type="entry name" value="NAD(P)-binding Rossmann-fold domains"/>
    <property type="match status" value="1"/>
</dbReference>
<name>A0ABT0YLL6_9BURK</name>
<accession>A0ABT0YLL6</accession>
<dbReference type="PRINTS" id="PR00081">
    <property type="entry name" value="GDHRDH"/>
</dbReference>
<keyword evidence="5" id="KW-1185">Reference proteome</keyword>
<dbReference type="PANTHER" id="PTHR43669:SF3">
    <property type="entry name" value="ALCOHOL DEHYDROGENASE, PUTATIVE (AFU_ORTHOLOGUE AFUA_3G03445)-RELATED"/>
    <property type="match status" value="1"/>
</dbReference>
<dbReference type="PANTHER" id="PTHR43669">
    <property type="entry name" value="5-KETO-D-GLUCONATE 5-REDUCTASE"/>
    <property type="match status" value="1"/>
</dbReference>
<reference evidence="4" key="1">
    <citation type="submission" date="2022-05" db="EMBL/GenBank/DDBJ databases">
        <title>Schlegelella sp. nov., isolated from mangrove soil.</title>
        <authorList>
            <person name="Liu Y."/>
            <person name="Ge X."/>
            <person name="Liu W."/>
        </authorList>
    </citation>
    <scope>NUCLEOTIDE SEQUENCE</scope>
    <source>
        <strain evidence="4">S2-27</strain>
    </source>
</reference>
<dbReference type="InterPro" id="IPR002347">
    <property type="entry name" value="SDR_fam"/>
</dbReference>
<dbReference type="InterPro" id="IPR057326">
    <property type="entry name" value="KR_dom"/>
</dbReference>
<dbReference type="EMBL" id="JAMKFE010000004">
    <property type="protein sequence ID" value="MCM5679625.1"/>
    <property type="molecule type" value="Genomic_DNA"/>
</dbReference>
<evidence type="ECO:0000256" key="2">
    <source>
        <dbReference type="ARBA" id="ARBA00023002"/>
    </source>
</evidence>
<dbReference type="Gene3D" id="3.40.50.720">
    <property type="entry name" value="NAD(P)-binding Rossmann-like Domain"/>
    <property type="match status" value="1"/>
</dbReference>